<keyword evidence="1" id="KW-0732">Signal</keyword>
<dbReference type="EMBL" id="CAXITT010000635">
    <property type="protein sequence ID" value="CAL1544629.1"/>
    <property type="molecule type" value="Genomic_DNA"/>
</dbReference>
<protein>
    <submittedName>
        <fullName evidence="2">Uncharacterized protein</fullName>
    </submittedName>
</protein>
<gene>
    <name evidence="2" type="ORF">GSLYS_00018142001</name>
</gene>
<organism evidence="2 3">
    <name type="scientific">Lymnaea stagnalis</name>
    <name type="common">Great pond snail</name>
    <name type="synonym">Helix stagnalis</name>
    <dbReference type="NCBI Taxonomy" id="6523"/>
    <lineage>
        <taxon>Eukaryota</taxon>
        <taxon>Metazoa</taxon>
        <taxon>Spiralia</taxon>
        <taxon>Lophotrochozoa</taxon>
        <taxon>Mollusca</taxon>
        <taxon>Gastropoda</taxon>
        <taxon>Heterobranchia</taxon>
        <taxon>Euthyneura</taxon>
        <taxon>Panpulmonata</taxon>
        <taxon>Hygrophila</taxon>
        <taxon>Lymnaeoidea</taxon>
        <taxon>Lymnaeidae</taxon>
        <taxon>Lymnaea</taxon>
    </lineage>
</organism>
<sequence length="184" mass="20012">MFSSVIALVLLPLVWGAPDPTKVCAPDVFQFFSYNIETDGSAQIAIDFKQKLLTSASPNQTVVQDFVKLKSYTFDASGNCQSANILPEQFYPQCLPARSTYIGEVFIGFGPNRVPAEAWETPYFGGTLRAAVSHQPGEPRYAVLVKFVNAQGIPFTNFCSNPTLNITVPNAFKIPDPCPPATIG</sequence>
<proteinExistence type="predicted"/>
<feature type="chain" id="PRO_5043886762" evidence="1">
    <location>
        <begin position="17"/>
        <end position="184"/>
    </location>
</feature>
<feature type="signal peptide" evidence="1">
    <location>
        <begin position="1"/>
        <end position="16"/>
    </location>
</feature>
<comment type="caution">
    <text evidence="2">The sequence shown here is derived from an EMBL/GenBank/DDBJ whole genome shotgun (WGS) entry which is preliminary data.</text>
</comment>
<reference evidence="2 3" key="1">
    <citation type="submission" date="2024-04" db="EMBL/GenBank/DDBJ databases">
        <authorList>
            <consortium name="Genoscope - CEA"/>
            <person name="William W."/>
        </authorList>
    </citation>
    <scope>NUCLEOTIDE SEQUENCE [LARGE SCALE GENOMIC DNA]</scope>
</reference>
<dbReference type="Proteomes" id="UP001497497">
    <property type="component" value="Unassembled WGS sequence"/>
</dbReference>
<evidence type="ECO:0000313" key="2">
    <source>
        <dbReference type="EMBL" id="CAL1544629.1"/>
    </source>
</evidence>
<evidence type="ECO:0000256" key="1">
    <source>
        <dbReference type="SAM" id="SignalP"/>
    </source>
</evidence>
<dbReference type="AlphaFoldDB" id="A0AAV2IEH6"/>
<keyword evidence="3" id="KW-1185">Reference proteome</keyword>
<name>A0AAV2IEH6_LYMST</name>
<accession>A0AAV2IEH6</accession>
<evidence type="ECO:0000313" key="3">
    <source>
        <dbReference type="Proteomes" id="UP001497497"/>
    </source>
</evidence>